<reference evidence="1" key="1">
    <citation type="submission" date="2018-05" db="EMBL/GenBank/DDBJ databases">
        <authorList>
            <person name="Lanie J.A."/>
            <person name="Ng W.-L."/>
            <person name="Kazmierczak K.M."/>
            <person name="Andrzejewski T.M."/>
            <person name="Davidsen T.M."/>
            <person name="Wayne K.J."/>
            <person name="Tettelin H."/>
            <person name="Glass J.I."/>
            <person name="Rusch D."/>
            <person name="Podicherti R."/>
            <person name="Tsui H.-C.T."/>
            <person name="Winkler M.E."/>
        </authorList>
    </citation>
    <scope>NUCLEOTIDE SEQUENCE</scope>
</reference>
<evidence type="ECO:0000313" key="1">
    <source>
        <dbReference type="EMBL" id="SVA40774.1"/>
    </source>
</evidence>
<proteinExistence type="predicted"/>
<protein>
    <submittedName>
        <fullName evidence="1">Uncharacterized protein</fullName>
    </submittedName>
</protein>
<accession>A0A381VKM4</accession>
<organism evidence="1">
    <name type="scientific">marine metagenome</name>
    <dbReference type="NCBI Taxonomy" id="408172"/>
    <lineage>
        <taxon>unclassified sequences</taxon>
        <taxon>metagenomes</taxon>
        <taxon>ecological metagenomes</taxon>
    </lineage>
</organism>
<dbReference type="AlphaFoldDB" id="A0A381VKM4"/>
<name>A0A381VKM4_9ZZZZ</name>
<sequence>LLLFYITDYMIVSLVDLLKIETDLE</sequence>
<gene>
    <name evidence="1" type="ORF">METZ01_LOCUS93628</name>
</gene>
<dbReference type="EMBL" id="UINC01009077">
    <property type="protein sequence ID" value="SVA40774.1"/>
    <property type="molecule type" value="Genomic_DNA"/>
</dbReference>
<feature type="non-terminal residue" evidence="1">
    <location>
        <position position="1"/>
    </location>
</feature>